<sequence length="264" mass="27368">MEPLEYQQPHVAAPMNQPVSEGFIPLPSGAGIGTAPHSRPLVVGGPVPSHGQGSLAVQDASSWHREEGIKVSKRLPVYQEMLKLHEKLESDVLLLENKIYEMEGNYLAATADVGNMIKGWEGYISSATKTRRPAAKAAGSASSNQERLFSLTSTTSRASRELSTWASVEDSERQLMGSSGGKGWNNGAASQVSNSRNSACSTNVKCAKKPPSRTGSSSNASKGISGGRHSSGTGGGSTSAVSQKACGGAVTGDAPIGSACHGRM</sequence>
<proteinExistence type="inferred from homology"/>
<evidence type="ECO:0008006" key="11">
    <source>
        <dbReference type="Google" id="ProtNLM"/>
    </source>
</evidence>
<gene>
    <name evidence="9" type="ORF">cyc_07937</name>
</gene>
<dbReference type="InterPro" id="IPR015418">
    <property type="entry name" value="Eaf6"/>
</dbReference>
<feature type="compositionally biased region" description="Polar residues" evidence="8">
    <location>
        <begin position="140"/>
        <end position="155"/>
    </location>
</feature>
<accession>A0A1D3CX57</accession>
<evidence type="ECO:0000256" key="3">
    <source>
        <dbReference type="ARBA" id="ARBA00022853"/>
    </source>
</evidence>
<protein>
    <recommendedName>
        <fullName evidence="11">Chromatin modification-related protein MEAF6</fullName>
    </recommendedName>
</protein>
<evidence type="ECO:0000256" key="2">
    <source>
        <dbReference type="ARBA" id="ARBA00010916"/>
    </source>
</evidence>
<feature type="region of interest" description="Disordered" evidence="8">
    <location>
        <begin position="136"/>
        <end position="155"/>
    </location>
</feature>
<dbReference type="GO" id="GO:0005634">
    <property type="term" value="C:nucleus"/>
    <property type="evidence" value="ECO:0007669"/>
    <property type="project" value="UniProtKB-SubCell"/>
</dbReference>
<evidence type="ECO:0000256" key="6">
    <source>
        <dbReference type="ARBA" id="ARBA00023163"/>
    </source>
</evidence>
<comment type="similarity">
    <text evidence="2">Belongs to the EAF6 family.</text>
</comment>
<reference evidence="9 10" key="1">
    <citation type="journal article" date="2016" name="BMC Genomics">
        <title>Comparative genomics reveals Cyclospora cayetanensis possesses coccidia-like metabolism and invasion components but unique surface antigens.</title>
        <authorList>
            <person name="Liu S."/>
            <person name="Wang L."/>
            <person name="Zheng H."/>
            <person name="Xu Z."/>
            <person name="Roellig D.M."/>
            <person name="Li N."/>
            <person name="Frace M.A."/>
            <person name="Tang K."/>
            <person name="Arrowood M.J."/>
            <person name="Moss D.M."/>
            <person name="Zhang L."/>
            <person name="Feng Y."/>
            <person name="Xiao L."/>
        </authorList>
    </citation>
    <scope>NUCLEOTIDE SEQUENCE [LARGE SCALE GENOMIC DNA]</scope>
    <source>
        <strain evidence="9 10">CHN_HEN01</strain>
    </source>
</reference>
<dbReference type="AlphaFoldDB" id="A0A1D3CX57"/>
<dbReference type="Proteomes" id="UP000095192">
    <property type="component" value="Unassembled WGS sequence"/>
</dbReference>
<feature type="region of interest" description="Disordered" evidence="8">
    <location>
        <begin position="160"/>
        <end position="264"/>
    </location>
</feature>
<dbReference type="GO" id="GO:0006325">
    <property type="term" value="P:chromatin organization"/>
    <property type="evidence" value="ECO:0007669"/>
    <property type="project" value="UniProtKB-KW"/>
</dbReference>
<keyword evidence="3" id="KW-0156">Chromatin regulator</keyword>
<evidence type="ECO:0000313" key="10">
    <source>
        <dbReference type="Proteomes" id="UP000095192"/>
    </source>
</evidence>
<evidence type="ECO:0000256" key="4">
    <source>
        <dbReference type="ARBA" id="ARBA00023015"/>
    </source>
</evidence>
<feature type="compositionally biased region" description="Polar residues" evidence="8">
    <location>
        <begin position="187"/>
        <end position="204"/>
    </location>
</feature>
<dbReference type="VEuPathDB" id="ToxoDB:LOC34623789"/>
<dbReference type="InParanoid" id="A0A1D3CX57"/>
<organism evidence="9 10">
    <name type="scientific">Cyclospora cayetanensis</name>
    <dbReference type="NCBI Taxonomy" id="88456"/>
    <lineage>
        <taxon>Eukaryota</taxon>
        <taxon>Sar</taxon>
        <taxon>Alveolata</taxon>
        <taxon>Apicomplexa</taxon>
        <taxon>Conoidasida</taxon>
        <taxon>Coccidia</taxon>
        <taxon>Eucoccidiorida</taxon>
        <taxon>Eimeriorina</taxon>
        <taxon>Eimeriidae</taxon>
        <taxon>Cyclospora</taxon>
    </lineage>
</organism>
<comment type="caution">
    <text evidence="9">The sequence shown here is derived from an EMBL/GenBank/DDBJ whole genome shotgun (WGS) entry which is preliminary data.</text>
</comment>
<comment type="subcellular location">
    <subcellularLocation>
        <location evidence="1">Nucleus</location>
    </subcellularLocation>
</comment>
<evidence type="ECO:0000313" key="9">
    <source>
        <dbReference type="EMBL" id="OEH75787.1"/>
    </source>
</evidence>
<evidence type="ECO:0000256" key="7">
    <source>
        <dbReference type="ARBA" id="ARBA00023242"/>
    </source>
</evidence>
<keyword evidence="4" id="KW-0805">Transcription regulation</keyword>
<keyword evidence="5" id="KW-0175">Coiled coil</keyword>
<keyword evidence="6" id="KW-0804">Transcription</keyword>
<dbReference type="EMBL" id="JROU02001632">
    <property type="protein sequence ID" value="OEH75787.1"/>
    <property type="molecule type" value="Genomic_DNA"/>
</dbReference>
<evidence type="ECO:0000256" key="5">
    <source>
        <dbReference type="ARBA" id="ARBA00023054"/>
    </source>
</evidence>
<keyword evidence="7" id="KW-0539">Nucleus</keyword>
<dbReference type="Pfam" id="PF09340">
    <property type="entry name" value="NuA4"/>
    <property type="match status" value="1"/>
</dbReference>
<name>A0A1D3CX57_9EIME</name>
<evidence type="ECO:0000256" key="8">
    <source>
        <dbReference type="SAM" id="MobiDB-lite"/>
    </source>
</evidence>
<dbReference type="PANTHER" id="PTHR13476">
    <property type="entry name" value="CHROMATIN MODIFICATION-RELATED PROTEIN MEAF6"/>
    <property type="match status" value="1"/>
</dbReference>
<evidence type="ECO:0000256" key="1">
    <source>
        <dbReference type="ARBA" id="ARBA00004123"/>
    </source>
</evidence>
<dbReference type="GO" id="GO:0000123">
    <property type="term" value="C:histone acetyltransferase complex"/>
    <property type="evidence" value="ECO:0007669"/>
    <property type="project" value="InterPro"/>
</dbReference>
<keyword evidence="10" id="KW-1185">Reference proteome</keyword>
<feature type="compositionally biased region" description="Polar residues" evidence="8">
    <location>
        <begin position="213"/>
        <end position="222"/>
    </location>
</feature>
<dbReference type="VEuPathDB" id="ToxoDB:cyc_07937"/>